<reference evidence="1 2" key="1">
    <citation type="submission" date="2024-04" db="EMBL/GenBank/DDBJ databases">
        <authorList>
            <person name="Rising A."/>
            <person name="Reimegard J."/>
            <person name="Sonavane S."/>
            <person name="Akerstrom W."/>
            <person name="Nylinder S."/>
            <person name="Hedman E."/>
            <person name="Kallberg Y."/>
        </authorList>
    </citation>
    <scope>NUCLEOTIDE SEQUENCE [LARGE SCALE GENOMIC DNA]</scope>
</reference>
<organism evidence="1 2">
    <name type="scientific">Larinioides sclopetarius</name>
    <dbReference type="NCBI Taxonomy" id="280406"/>
    <lineage>
        <taxon>Eukaryota</taxon>
        <taxon>Metazoa</taxon>
        <taxon>Ecdysozoa</taxon>
        <taxon>Arthropoda</taxon>
        <taxon>Chelicerata</taxon>
        <taxon>Arachnida</taxon>
        <taxon>Araneae</taxon>
        <taxon>Araneomorphae</taxon>
        <taxon>Entelegynae</taxon>
        <taxon>Araneoidea</taxon>
        <taxon>Araneidae</taxon>
        <taxon>Larinioides</taxon>
    </lineage>
</organism>
<dbReference type="EMBL" id="CAXIEN010000003">
    <property type="protein sequence ID" value="CAL1261712.1"/>
    <property type="molecule type" value="Genomic_DNA"/>
</dbReference>
<proteinExistence type="predicted"/>
<evidence type="ECO:0000313" key="2">
    <source>
        <dbReference type="Proteomes" id="UP001497382"/>
    </source>
</evidence>
<comment type="caution">
    <text evidence="1">The sequence shown here is derived from an EMBL/GenBank/DDBJ whole genome shotgun (WGS) entry which is preliminary data.</text>
</comment>
<dbReference type="Proteomes" id="UP001497382">
    <property type="component" value="Unassembled WGS sequence"/>
</dbReference>
<protein>
    <submittedName>
        <fullName evidence="1">Uncharacterized protein</fullName>
    </submittedName>
</protein>
<evidence type="ECO:0000313" key="1">
    <source>
        <dbReference type="EMBL" id="CAL1261712.1"/>
    </source>
</evidence>
<keyword evidence="2" id="KW-1185">Reference proteome</keyword>
<name>A0AAV1YUW1_9ARAC</name>
<gene>
    <name evidence="1" type="ORF">LARSCL_LOCUS574</name>
</gene>
<accession>A0AAV1YUW1</accession>
<dbReference type="AlphaFoldDB" id="A0AAV1YUW1"/>
<sequence length="67" mass="7388">MSETSALHNFYDLARSWQLNFCKDGASELANATLPDAPRILPEVDSKETSNASGLFMELEAVQLETI</sequence>